<evidence type="ECO:0000313" key="6">
    <source>
        <dbReference type="Proteomes" id="UP001501288"/>
    </source>
</evidence>
<comment type="caution">
    <text evidence="5">The sequence shown here is derived from an EMBL/GenBank/DDBJ whole genome shotgun (WGS) entry which is preliminary data.</text>
</comment>
<feature type="domain" description="Nudix hydrolase" evidence="4">
    <location>
        <begin position="16"/>
        <end position="142"/>
    </location>
</feature>
<dbReference type="SUPFAM" id="SSF53254">
    <property type="entry name" value="Phosphoglycerate mutase-like"/>
    <property type="match status" value="1"/>
</dbReference>
<dbReference type="SUPFAM" id="SSF55811">
    <property type="entry name" value="Nudix"/>
    <property type="match status" value="1"/>
</dbReference>
<sequence>MSPANRVNHARRGNPQVVPAAGALVWRRRQGRLEVALVHRARYDDWSWPKGKLDPGETFAEAAVREVLEETGLAVRLGIPLPELVYGLANGSTKVVRYWAAEVVGGSGALDHEVDEVRWLTVENARRKLSYSRDHLPLDALVEAELTGRLETWPLLLVRHSHAQARSAYRGSDDARRPLSDRGKQRAKALVPVLRAWTPERVVSSSSARCVQTVKPFTNATGTPLRTKAALSEETFEVSPAKAGRQLVKAFERGLPVALCTHRPLLPALVATLSEHAPKGSPARRLLGRIKANGMDKGEVLVCQMLGSGANAQVISVERLRTPVLER</sequence>
<comment type="similarity">
    <text evidence="1 3">Belongs to the Nudix hydrolase family.</text>
</comment>
<dbReference type="InterPro" id="IPR015797">
    <property type="entry name" value="NUDIX_hydrolase-like_dom_sf"/>
</dbReference>
<dbReference type="Proteomes" id="UP001501288">
    <property type="component" value="Unassembled WGS sequence"/>
</dbReference>
<dbReference type="InterPro" id="IPR013078">
    <property type="entry name" value="His_Pase_superF_clade-1"/>
</dbReference>
<keyword evidence="2 3" id="KW-0378">Hydrolase</keyword>
<name>A0ABN2BXU7_9MICO</name>
<dbReference type="Gene3D" id="3.90.79.10">
    <property type="entry name" value="Nucleoside Triphosphate Pyrophosphohydrolase"/>
    <property type="match status" value="1"/>
</dbReference>
<dbReference type="SMART" id="SM00855">
    <property type="entry name" value="PGAM"/>
    <property type="match status" value="1"/>
</dbReference>
<evidence type="ECO:0000259" key="4">
    <source>
        <dbReference type="PROSITE" id="PS51462"/>
    </source>
</evidence>
<proteinExistence type="inferred from homology"/>
<keyword evidence="6" id="KW-1185">Reference proteome</keyword>
<dbReference type="EMBL" id="BAAANV010000045">
    <property type="protein sequence ID" value="GAA1548370.1"/>
    <property type="molecule type" value="Genomic_DNA"/>
</dbReference>
<evidence type="ECO:0000313" key="5">
    <source>
        <dbReference type="EMBL" id="GAA1548370.1"/>
    </source>
</evidence>
<protein>
    <submittedName>
        <fullName evidence="5">NUDIX hydrolase</fullName>
    </submittedName>
</protein>
<dbReference type="Pfam" id="PF00300">
    <property type="entry name" value="His_Phos_1"/>
    <property type="match status" value="1"/>
</dbReference>
<dbReference type="PROSITE" id="PS00893">
    <property type="entry name" value="NUDIX_BOX"/>
    <property type="match status" value="1"/>
</dbReference>
<dbReference type="InterPro" id="IPR020084">
    <property type="entry name" value="NUDIX_hydrolase_CS"/>
</dbReference>
<dbReference type="CDD" id="cd07067">
    <property type="entry name" value="HP_PGM_like"/>
    <property type="match status" value="1"/>
</dbReference>
<organism evidence="5 6">
    <name type="scientific">Dermacoccus barathri</name>
    <dbReference type="NCBI Taxonomy" id="322601"/>
    <lineage>
        <taxon>Bacteria</taxon>
        <taxon>Bacillati</taxon>
        <taxon>Actinomycetota</taxon>
        <taxon>Actinomycetes</taxon>
        <taxon>Micrococcales</taxon>
        <taxon>Dermacoccaceae</taxon>
        <taxon>Dermacoccus</taxon>
    </lineage>
</organism>
<dbReference type="PRINTS" id="PR00502">
    <property type="entry name" value="NUDIXFAMILY"/>
</dbReference>
<dbReference type="InterPro" id="IPR020476">
    <property type="entry name" value="Nudix_hydrolase"/>
</dbReference>
<dbReference type="RefSeq" id="WP_241510931.1">
    <property type="nucleotide sequence ID" value="NZ_BAAANV010000045.1"/>
</dbReference>
<dbReference type="InterPro" id="IPR029033">
    <property type="entry name" value="His_PPase_superfam"/>
</dbReference>
<dbReference type="InterPro" id="IPR000086">
    <property type="entry name" value="NUDIX_hydrolase_dom"/>
</dbReference>
<reference evidence="5 6" key="1">
    <citation type="journal article" date="2019" name="Int. J. Syst. Evol. Microbiol.">
        <title>The Global Catalogue of Microorganisms (GCM) 10K type strain sequencing project: providing services to taxonomists for standard genome sequencing and annotation.</title>
        <authorList>
            <consortium name="The Broad Institute Genomics Platform"/>
            <consortium name="The Broad Institute Genome Sequencing Center for Infectious Disease"/>
            <person name="Wu L."/>
            <person name="Ma J."/>
        </authorList>
    </citation>
    <scope>NUCLEOTIDE SEQUENCE [LARGE SCALE GENOMIC DNA]</scope>
    <source>
        <strain evidence="5 6">JCM 14588</strain>
    </source>
</reference>
<dbReference type="CDD" id="cd03673">
    <property type="entry name" value="NUDIX_Ap6A_hydrolase"/>
    <property type="match status" value="1"/>
</dbReference>
<gene>
    <name evidence="5" type="ORF">GCM10009762_21990</name>
</gene>
<dbReference type="PANTHER" id="PTHR21340:SF0">
    <property type="entry name" value="BIS(5'-NUCLEOSYL)-TETRAPHOSPHATASE [ASYMMETRICAL]"/>
    <property type="match status" value="1"/>
</dbReference>
<evidence type="ECO:0000256" key="3">
    <source>
        <dbReference type="RuleBase" id="RU003476"/>
    </source>
</evidence>
<dbReference type="InterPro" id="IPR051325">
    <property type="entry name" value="Nudix_hydrolase_domain"/>
</dbReference>
<dbReference type="Gene3D" id="3.40.50.1240">
    <property type="entry name" value="Phosphoglycerate mutase-like"/>
    <property type="match status" value="1"/>
</dbReference>
<accession>A0ABN2BXU7</accession>
<dbReference type="PANTHER" id="PTHR21340">
    <property type="entry name" value="DIADENOSINE 5,5-P1,P4-TETRAPHOSPHATE PYROPHOSPHOHYDROLASE MUTT"/>
    <property type="match status" value="1"/>
</dbReference>
<dbReference type="PROSITE" id="PS51462">
    <property type="entry name" value="NUDIX"/>
    <property type="match status" value="1"/>
</dbReference>
<evidence type="ECO:0000256" key="1">
    <source>
        <dbReference type="ARBA" id="ARBA00005582"/>
    </source>
</evidence>
<dbReference type="Pfam" id="PF00293">
    <property type="entry name" value="NUDIX"/>
    <property type="match status" value="1"/>
</dbReference>
<dbReference type="GO" id="GO:0016787">
    <property type="term" value="F:hydrolase activity"/>
    <property type="evidence" value="ECO:0007669"/>
    <property type="project" value="UniProtKB-KW"/>
</dbReference>
<evidence type="ECO:0000256" key="2">
    <source>
        <dbReference type="ARBA" id="ARBA00022801"/>
    </source>
</evidence>